<evidence type="ECO:0000313" key="2">
    <source>
        <dbReference type="Proteomes" id="UP000789396"/>
    </source>
</evidence>
<reference evidence="1" key="1">
    <citation type="submission" date="2021-06" db="EMBL/GenBank/DDBJ databases">
        <authorList>
            <person name="Kallberg Y."/>
            <person name="Tangrot J."/>
            <person name="Rosling A."/>
        </authorList>
    </citation>
    <scope>NUCLEOTIDE SEQUENCE</scope>
    <source>
        <strain evidence="1">IN212</strain>
    </source>
</reference>
<dbReference type="AlphaFoldDB" id="A0A9N9CHB7"/>
<sequence length="45" mass="5423">MPENEAQALSKQERSRWRITFVQLNQYTNFQIRELIRNTLATAKK</sequence>
<gene>
    <name evidence="1" type="ORF">RFULGI_LOCUS6697</name>
</gene>
<comment type="caution">
    <text evidence="1">The sequence shown here is derived from an EMBL/GenBank/DDBJ whole genome shotgun (WGS) entry which is preliminary data.</text>
</comment>
<protein>
    <submittedName>
        <fullName evidence="1">17308_t:CDS:1</fullName>
    </submittedName>
</protein>
<organism evidence="1 2">
    <name type="scientific">Racocetra fulgida</name>
    <dbReference type="NCBI Taxonomy" id="60492"/>
    <lineage>
        <taxon>Eukaryota</taxon>
        <taxon>Fungi</taxon>
        <taxon>Fungi incertae sedis</taxon>
        <taxon>Mucoromycota</taxon>
        <taxon>Glomeromycotina</taxon>
        <taxon>Glomeromycetes</taxon>
        <taxon>Diversisporales</taxon>
        <taxon>Gigasporaceae</taxon>
        <taxon>Racocetra</taxon>
    </lineage>
</organism>
<dbReference type="Proteomes" id="UP000789396">
    <property type="component" value="Unassembled WGS sequence"/>
</dbReference>
<name>A0A9N9CHB7_9GLOM</name>
<dbReference type="EMBL" id="CAJVPZ010008960">
    <property type="protein sequence ID" value="CAG8603640.1"/>
    <property type="molecule type" value="Genomic_DNA"/>
</dbReference>
<keyword evidence="2" id="KW-1185">Reference proteome</keyword>
<proteinExistence type="predicted"/>
<evidence type="ECO:0000313" key="1">
    <source>
        <dbReference type="EMBL" id="CAG8603640.1"/>
    </source>
</evidence>
<accession>A0A9N9CHB7</accession>
<feature type="non-terminal residue" evidence="1">
    <location>
        <position position="1"/>
    </location>
</feature>